<evidence type="ECO:0000259" key="1">
    <source>
        <dbReference type="PROSITE" id="PS50887"/>
    </source>
</evidence>
<dbReference type="NCBIfam" id="TIGR00254">
    <property type="entry name" value="GGDEF"/>
    <property type="match status" value="1"/>
</dbReference>
<dbReference type="RefSeq" id="WP_176759067.1">
    <property type="nucleotide sequence ID" value="NZ_FMUS01000024.1"/>
</dbReference>
<organism evidence="2 3">
    <name type="scientific">Alkaliphilus peptidifermentans DSM 18978</name>
    <dbReference type="NCBI Taxonomy" id="1120976"/>
    <lineage>
        <taxon>Bacteria</taxon>
        <taxon>Bacillati</taxon>
        <taxon>Bacillota</taxon>
        <taxon>Clostridia</taxon>
        <taxon>Peptostreptococcales</taxon>
        <taxon>Natronincolaceae</taxon>
        <taxon>Alkaliphilus</taxon>
    </lineage>
</organism>
<dbReference type="STRING" id="1120976.SAMN03080606_03240"/>
<dbReference type="EMBL" id="FMUS01000024">
    <property type="protein sequence ID" value="SCY95912.1"/>
    <property type="molecule type" value="Genomic_DNA"/>
</dbReference>
<accession>A0A1G5K5J5</accession>
<dbReference type="PANTHER" id="PTHR46388:SF2">
    <property type="entry name" value="NHL REPEAT-CONTAINING PROTEIN 2"/>
    <property type="match status" value="1"/>
</dbReference>
<evidence type="ECO:0000313" key="3">
    <source>
        <dbReference type="Proteomes" id="UP000198636"/>
    </source>
</evidence>
<protein>
    <submittedName>
        <fullName evidence="2">Diguanylate cyclase (GGDEF) domain-containing protein</fullName>
    </submittedName>
</protein>
<dbReference type="PROSITE" id="PS50887">
    <property type="entry name" value="GGDEF"/>
    <property type="match status" value="1"/>
</dbReference>
<dbReference type="PANTHER" id="PTHR46388">
    <property type="entry name" value="NHL REPEAT-CONTAINING PROTEIN 2"/>
    <property type="match status" value="1"/>
</dbReference>
<dbReference type="SMART" id="SM00267">
    <property type="entry name" value="GGDEF"/>
    <property type="match status" value="1"/>
</dbReference>
<dbReference type="AlphaFoldDB" id="A0A1G5K5J5"/>
<dbReference type="Gene3D" id="2.120.10.30">
    <property type="entry name" value="TolB, C-terminal domain"/>
    <property type="match status" value="4"/>
</dbReference>
<evidence type="ECO:0000313" key="2">
    <source>
        <dbReference type="EMBL" id="SCY95912.1"/>
    </source>
</evidence>
<name>A0A1G5K5J5_9FIRM</name>
<gene>
    <name evidence="2" type="ORF">SAMN03080606_03240</name>
</gene>
<dbReference type="SUPFAM" id="SSF101898">
    <property type="entry name" value="NHL repeat"/>
    <property type="match status" value="1"/>
</dbReference>
<dbReference type="Proteomes" id="UP000198636">
    <property type="component" value="Unassembled WGS sequence"/>
</dbReference>
<dbReference type="InterPro" id="IPR056822">
    <property type="entry name" value="TEN_NHL"/>
</dbReference>
<dbReference type="InterPro" id="IPR043128">
    <property type="entry name" value="Rev_trsase/Diguanyl_cyclase"/>
</dbReference>
<dbReference type="Pfam" id="PF25021">
    <property type="entry name" value="TEN_NHL"/>
    <property type="match status" value="1"/>
</dbReference>
<keyword evidence="3" id="KW-1185">Reference proteome</keyword>
<dbReference type="Pfam" id="PF00990">
    <property type="entry name" value="GGDEF"/>
    <property type="match status" value="1"/>
</dbReference>
<dbReference type="InterPro" id="IPR029787">
    <property type="entry name" value="Nucleotide_cyclase"/>
</dbReference>
<dbReference type="InterPro" id="IPR000160">
    <property type="entry name" value="GGDEF_dom"/>
</dbReference>
<sequence>MIWPIDEITNIAVKSAHNNKPYGIAVIDIDYMIRFCRAFTNEELNMIKENFLCFFKEMFPNNSKIWQSSGDEFLILIPKIAKADAFQLTDRIRRVFKRNKFAVNTDRAFKNITFSFSAGVAAYPQDGDNVEEIIRRATIALFLSKAFRRNRVYPAPDEGQQGVDRILAMPDGKIHVLAGKYGEIGDFSVPIKCQEARFWEPQAIDIDEEGNLYILDQNNHTVLKYNGENVYRVAGDGYYGYTGDGGDAALARLNKPTGLAISKRRLYITDTGNDAVRVVELDSGIIKTIAGTGETGYSGDGAAGYLATLNKPGGAAVDLDGNLYINDIANNVIRRVDKKGIITTYAGSGEYGFKDECRAIDASFAEIYGICTDKTNSNLYIADYFNHCIRVVDYNTGIVARVAGTGECGYKGDGEDPLKACLNRPVAVTSDIHGNLFIAESGNHCIRMIAAATGKIYTLVGDGVYGIGESEEVSKFRLANPNGLAVDNSFHLYILDGANNRICMMDYSQIIAFGKVL</sequence>
<dbReference type="SUPFAM" id="SSF55073">
    <property type="entry name" value="Nucleotide cyclase"/>
    <property type="match status" value="1"/>
</dbReference>
<proteinExistence type="predicted"/>
<reference evidence="2 3" key="1">
    <citation type="submission" date="2016-10" db="EMBL/GenBank/DDBJ databases">
        <authorList>
            <person name="de Groot N.N."/>
        </authorList>
    </citation>
    <scope>NUCLEOTIDE SEQUENCE [LARGE SCALE GENOMIC DNA]</scope>
    <source>
        <strain evidence="2 3">DSM 18978</strain>
    </source>
</reference>
<dbReference type="Gene3D" id="3.30.70.270">
    <property type="match status" value="1"/>
</dbReference>
<dbReference type="InterPro" id="IPR011042">
    <property type="entry name" value="6-blade_b-propeller_TolB-like"/>
</dbReference>
<feature type="domain" description="GGDEF" evidence="1">
    <location>
        <begin position="20"/>
        <end position="157"/>
    </location>
</feature>